<dbReference type="InterPro" id="IPR025016">
    <property type="entry name" value="DUF3955"/>
</dbReference>
<dbReference type="EMBL" id="CP006811">
    <property type="protein sequence ID" value="AHA98093.1"/>
    <property type="molecule type" value="Genomic_DNA"/>
</dbReference>
<evidence type="ECO:0000259" key="3">
    <source>
        <dbReference type="PROSITE" id="PS50943"/>
    </source>
</evidence>
<reference evidence="4 5" key="1">
    <citation type="journal article" date="2014" name="Genome Announc.">
        <title>Complete Genome Sequences of Lactobacillus johnsonii Strain N6.2 and Lactobacillus reuteri Strain TD1.</title>
        <authorList>
            <person name="Leonard M.T."/>
            <person name="Valladares R.B."/>
            <person name="Ardissone A."/>
            <person name="Gonzalez C.F."/>
            <person name="Lorca G.L."/>
            <person name="Triplett E.W."/>
        </authorList>
    </citation>
    <scope>NUCLEOTIDE SEQUENCE [LARGE SCALE GENOMIC DNA]</scope>
    <source>
        <strain evidence="4 5">N6.2</strain>
    </source>
</reference>
<feature type="domain" description="HTH cro/C1-type" evidence="3">
    <location>
        <begin position="7"/>
        <end position="61"/>
    </location>
</feature>
<keyword evidence="2" id="KW-0812">Transmembrane</keyword>
<evidence type="ECO:0000313" key="5">
    <source>
        <dbReference type="Proteomes" id="UP000018522"/>
    </source>
</evidence>
<dbReference type="PANTHER" id="PTHR46558:SF4">
    <property type="entry name" value="DNA-BIDING PHAGE PROTEIN"/>
    <property type="match status" value="1"/>
</dbReference>
<dbReference type="RefSeq" id="WP_023600082.1">
    <property type="nucleotide sequence ID" value="NC_022909.1"/>
</dbReference>
<dbReference type="GO" id="GO:0003677">
    <property type="term" value="F:DNA binding"/>
    <property type="evidence" value="ECO:0007669"/>
    <property type="project" value="UniProtKB-KW"/>
</dbReference>
<accession>A0A7D9N8M2</accession>
<dbReference type="InterPro" id="IPR001387">
    <property type="entry name" value="Cro/C1-type_HTH"/>
</dbReference>
<dbReference type="SMART" id="SM00530">
    <property type="entry name" value="HTH_XRE"/>
    <property type="match status" value="1"/>
</dbReference>
<dbReference type="Proteomes" id="UP000018522">
    <property type="component" value="Chromosome"/>
</dbReference>
<keyword evidence="2" id="KW-0472">Membrane</keyword>
<gene>
    <name evidence="4" type="ORF">T285_09040</name>
</gene>
<dbReference type="CDD" id="cd00093">
    <property type="entry name" value="HTH_XRE"/>
    <property type="match status" value="1"/>
</dbReference>
<dbReference type="Pfam" id="PF13127">
    <property type="entry name" value="DUF3955"/>
    <property type="match status" value="1"/>
</dbReference>
<feature type="transmembrane region" description="Helical" evidence="2">
    <location>
        <begin position="90"/>
        <end position="115"/>
    </location>
</feature>
<evidence type="ECO:0000256" key="2">
    <source>
        <dbReference type="SAM" id="Phobius"/>
    </source>
</evidence>
<name>A0A7D9N8M2_LACJH</name>
<dbReference type="Gene3D" id="1.10.260.40">
    <property type="entry name" value="lambda repressor-like DNA-binding domains"/>
    <property type="match status" value="1"/>
</dbReference>
<organism evidence="4 5">
    <name type="scientific">Lactobacillus johnsonii N6.2</name>
    <dbReference type="NCBI Taxonomy" id="1408186"/>
    <lineage>
        <taxon>Bacteria</taxon>
        <taxon>Bacillati</taxon>
        <taxon>Bacillota</taxon>
        <taxon>Bacilli</taxon>
        <taxon>Lactobacillales</taxon>
        <taxon>Lactobacillaceae</taxon>
        <taxon>Lactobacillus</taxon>
    </lineage>
</organism>
<dbReference type="Pfam" id="PF01381">
    <property type="entry name" value="HTH_3"/>
    <property type="match status" value="1"/>
</dbReference>
<dbReference type="PANTHER" id="PTHR46558">
    <property type="entry name" value="TRACRIPTIONAL REGULATORY PROTEIN-RELATED-RELATED"/>
    <property type="match status" value="1"/>
</dbReference>
<keyword evidence="1" id="KW-0238">DNA-binding</keyword>
<keyword evidence="2" id="KW-1133">Transmembrane helix</keyword>
<feature type="transmembrane region" description="Helical" evidence="2">
    <location>
        <begin position="127"/>
        <end position="148"/>
    </location>
</feature>
<evidence type="ECO:0000313" key="4">
    <source>
        <dbReference type="EMBL" id="AHA98093.1"/>
    </source>
</evidence>
<dbReference type="SUPFAM" id="SSF47413">
    <property type="entry name" value="lambda repressor-like DNA-binding domains"/>
    <property type="match status" value="1"/>
</dbReference>
<sequence>MDFNEQIKRLRKENNLTQEEMAKKLNVTRQAISNWENNRNLPDFEIIILIAETFGVSLDELILGDKKMNKIEQTLINDGKRTRAAKFNMVTTIIGSAFIILGIIFFLISGASVSYIDSNGFLHENFFLIPLGYLSLFVGIVIIIARIINSIRLAIKERKNN</sequence>
<evidence type="ECO:0000256" key="1">
    <source>
        <dbReference type="ARBA" id="ARBA00023125"/>
    </source>
</evidence>
<protein>
    <submittedName>
        <fullName evidence="4">XRE family transcriptional regulator</fullName>
    </submittedName>
</protein>
<proteinExistence type="predicted"/>
<dbReference type="InterPro" id="IPR010982">
    <property type="entry name" value="Lambda_DNA-bd_dom_sf"/>
</dbReference>
<dbReference type="KEGG" id="ljn:T285_09040"/>
<dbReference type="AlphaFoldDB" id="A0A7D9N8M2"/>
<dbReference type="PROSITE" id="PS50943">
    <property type="entry name" value="HTH_CROC1"/>
    <property type="match status" value="1"/>
</dbReference>